<dbReference type="VEuPathDB" id="PiroplasmaDB:TA15095"/>
<dbReference type="AlphaFoldDB" id="A0A3B0MUI5"/>
<name>A0A3B0MUI5_THEAN</name>
<dbReference type="Pfam" id="PF07709">
    <property type="entry name" value="SRR"/>
    <property type="match status" value="5"/>
</dbReference>
<evidence type="ECO:0000313" key="2">
    <source>
        <dbReference type="EMBL" id="SVP91200.1"/>
    </source>
</evidence>
<sequence>MLIVFRIKKKANLFHSAVDQLKQAADAAAQGANTSPQTPLGALHNAAESAMSTLVSEAEALKIIDLGTGDAQIVTKYLAVVEAYGKLSAKPAFTAALEAKNVTEVKDVTTKFEALQNSIVNVLRLRVRELSEKSEVLKNEAGKIDVPELAEKAGLLATAASQGSDQGLKEKATKLVEAINSGTGVETKAGDVIEKFEDVRTKYQALTSHGNYATHKDKPAVKAVDDAYNNLREVYDKILNVTKATQLQGQVGEKDATSVTDQKILQKANDLYTNANTLASAPGLTAQDTELKKQLRELATNLANAVGDSGAGLQKALNDLKNAKENEIVEKAQDVITKYNAVKDAYDAVKAKEEEYTKALKGTTDETHKYTDVTSAFQALQFCPPWKLYKYIKLP</sequence>
<protein>
    <submittedName>
        <fullName evidence="2">Tpr-related protein family member, putative</fullName>
    </submittedName>
</protein>
<organism evidence="2">
    <name type="scientific">Theileria annulata</name>
    <dbReference type="NCBI Taxonomy" id="5874"/>
    <lineage>
        <taxon>Eukaryota</taxon>
        <taxon>Sar</taxon>
        <taxon>Alveolata</taxon>
        <taxon>Apicomplexa</taxon>
        <taxon>Aconoidasida</taxon>
        <taxon>Piroplasmida</taxon>
        <taxon>Theileriidae</taxon>
        <taxon>Theileria</taxon>
    </lineage>
</organism>
<gene>
    <name evidence="1" type="ORF">TAT_000138800</name>
    <name evidence="2" type="ORF">TAV_000138900</name>
</gene>
<reference evidence="2" key="1">
    <citation type="submission" date="2018-07" db="EMBL/GenBank/DDBJ databases">
        <authorList>
            <person name="Quirk P.G."/>
            <person name="Krulwich T.A."/>
        </authorList>
    </citation>
    <scope>NUCLEOTIDE SEQUENCE</scope>
    <source>
        <strain evidence="2">Anand</strain>
    </source>
</reference>
<evidence type="ECO:0000313" key="1">
    <source>
        <dbReference type="EMBL" id="SVP90678.1"/>
    </source>
</evidence>
<dbReference type="EMBL" id="UIVS01000002">
    <property type="protein sequence ID" value="SVP91200.1"/>
    <property type="molecule type" value="Genomic_DNA"/>
</dbReference>
<dbReference type="EMBL" id="UIVT01000002">
    <property type="protein sequence ID" value="SVP90678.1"/>
    <property type="molecule type" value="Genomic_DNA"/>
</dbReference>
<dbReference type="InterPro" id="IPR011714">
    <property type="entry name" value="Seve_residue_repeat"/>
</dbReference>
<accession>A0A3B0MUI5</accession>
<proteinExistence type="predicted"/>